<feature type="compositionally biased region" description="Basic and acidic residues" evidence="14">
    <location>
        <begin position="338"/>
        <end position="348"/>
    </location>
</feature>
<dbReference type="SUPFAM" id="SSF68906">
    <property type="entry name" value="SAP domain"/>
    <property type="match status" value="1"/>
</dbReference>
<dbReference type="SMART" id="SM00360">
    <property type="entry name" value="RRM"/>
    <property type="match status" value="1"/>
</dbReference>
<evidence type="ECO:0000256" key="9">
    <source>
        <dbReference type="ARBA" id="ARBA00023015"/>
    </source>
</evidence>
<dbReference type="InterPro" id="IPR003034">
    <property type="entry name" value="SAP_dom"/>
</dbReference>
<feature type="region of interest" description="Disordered" evidence="14">
    <location>
        <begin position="590"/>
        <end position="787"/>
    </location>
</feature>
<dbReference type="RefSeq" id="XP_034234324.1">
    <property type="nucleotide sequence ID" value="XM_034378433.1"/>
</dbReference>
<evidence type="ECO:0000256" key="13">
    <source>
        <dbReference type="PROSITE-ProRule" id="PRU00176"/>
    </source>
</evidence>
<feature type="region of interest" description="Disordered" evidence="14">
    <location>
        <begin position="505"/>
        <end position="524"/>
    </location>
</feature>
<dbReference type="Proteomes" id="UP000515158">
    <property type="component" value="Unplaced"/>
</dbReference>
<dbReference type="GeneID" id="117641266"/>
<feature type="compositionally biased region" description="Low complexity" evidence="14">
    <location>
        <begin position="257"/>
        <end position="274"/>
    </location>
</feature>
<feature type="compositionally biased region" description="Basic and acidic residues" evidence="14">
    <location>
        <begin position="705"/>
        <end position="766"/>
    </location>
</feature>
<dbReference type="AlphaFoldDB" id="A0A6P8ZIW7"/>
<evidence type="ECO:0000256" key="11">
    <source>
        <dbReference type="ARBA" id="ARBA00023163"/>
    </source>
</evidence>
<reference evidence="18" key="1">
    <citation type="submission" date="2025-08" db="UniProtKB">
        <authorList>
            <consortium name="RefSeq"/>
        </authorList>
    </citation>
    <scope>IDENTIFICATION</scope>
    <source>
        <tissue evidence="18">Total insect</tissue>
    </source>
</reference>
<keyword evidence="17" id="KW-1185">Reference proteome</keyword>
<proteinExistence type="predicted"/>
<evidence type="ECO:0000256" key="1">
    <source>
        <dbReference type="ARBA" id="ARBA00004123"/>
    </source>
</evidence>
<evidence type="ECO:0000256" key="5">
    <source>
        <dbReference type="ARBA" id="ARBA00022553"/>
    </source>
</evidence>
<dbReference type="PANTHER" id="PTHR15683:SF8">
    <property type="entry name" value="SCAFFOLD ATTACHMENT FACTOR B, ISOFORM B"/>
    <property type="match status" value="1"/>
</dbReference>
<keyword evidence="6" id="KW-0832">Ubl conjugation</keyword>
<dbReference type="Pfam" id="PF02037">
    <property type="entry name" value="SAP"/>
    <property type="match status" value="1"/>
</dbReference>
<feature type="region of interest" description="Disordered" evidence="14">
    <location>
        <begin position="338"/>
        <end position="500"/>
    </location>
</feature>
<protein>
    <submittedName>
        <fullName evidence="18">SAFB-like transcription modulator isoform X1</fullName>
    </submittedName>
</protein>
<feature type="compositionally biased region" description="Basic and acidic residues" evidence="14">
    <location>
        <begin position="245"/>
        <end position="255"/>
    </location>
</feature>
<dbReference type="Gene3D" id="1.10.720.30">
    <property type="entry name" value="SAP domain"/>
    <property type="match status" value="1"/>
</dbReference>
<dbReference type="Pfam" id="PF00076">
    <property type="entry name" value="RRM_1"/>
    <property type="match status" value="1"/>
</dbReference>
<dbReference type="GO" id="GO:0006357">
    <property type="term" value="P:regulation of transcription by RNA polymerase II"/>
    <property type="evidence" value="ECO:0007669"/>
    <property type="project" value="TreeGrafter"/>
</dbReference>
<keyword evidence="5" id="KW-0597">Phosphoprotein</keyword>
<feature type="compositionally biased region" description="Acidic residues" evidence="14">
    <location>
        <begin position="184"/>
        <end position="198"/>
    </location>
</feature>
<dbReference type="GO" id="GO:0005634">
    <property type="term" value="C:nucleus"/>
    <property type="evidence" value="ECO:0007669"/>
    <property type="project" value="UniProtKB-SubCell"/>
</dbReference>
<evidence type="ECO:0000256" key="7">
    <source>
        <dbReference type="ARBA" id="ARBA00022884"/>
    </source>
</evidence>
<organism evidence="18">
    <name type="scientific">Thrips palmi</name>
    <name type="common">Melon thrips</name>
    <dbReference type="NCBI Taxonomy" id="161013"/>
    <lineage>
        <taxon>Eukaryota</taxon>
        <taxon>Metazoa</taxon>
        <taxon>Ecdysozoa</taxon>
        <taxon>Arthropoda</taxon>
        <taxon>Hexapoda</taxon>
        <taxon>Insecta</taxon>
        <taxon>Pterygota</taxon>
        <taxon>Neoptera</taxon>
        <taxon>Paraneoptera</taxon>
        <taxon>Thysanoptera</taxon>
        <taxon>Terebrantia</taxon>
        <taxon>Thripoidea</taxon>
        <taxon>Thripidae</taxon>
        <taxon>Thrips</taxon>
    </lineage>
</organism>
<keyword evidence="2" id="KW-0488">Methylation</keyword>
<evidence type="ECO:0000256" key="3">
    <source>
        <dbReference type="ARBA" id="ARBA00022491"/>
    </source>
</evidence>
<keyword evidence="11" id="KW-0804">Transcription</keyword>
<keyword evidence="7 13" id="KW-0694">RNA-binding</keyword>
<dbReference type="PROSITE" id="PS50800">
    <property type="entry name" value="SAP"/>
    <property type="match status" value="1"/>
</dbReference>
<name>A0A6P8ZIW7_THRPL</name>
<evidence type="ECO:0000256" key="2">
    <source>
        <dbReference type="ARBA" id="ARBA00022481"/>
    </source>
</evidence>
<dbReference type="InterPro" id="IPR000504">
    <property type="entry name" value="RRM_dom"/>
</dbReference>
<comment type="subcellular location">
    <subcellularLocation>
        <location evidence="1">Nucleus</location>
    </subcellularLocation>
</comment>
<dbReference type="InterPro" id="IPR034781">
    <property type="entry name" value="SAFB1_2_RBD"/>
</dbReference>
<dbReference type="InterPro" id="IPR012677">
    <property type="entry name" value="Nucleotide-bd_a/b_plait_sf"/>
</dbReference>
<dbReference type="SMART" id="SM00513">
    <property type="entry name" value="SAP"/>
    <property type="match status" value="1"/>
</dbReference>
<keyword evidence="12" id="KW-0539">Nucleus</keyword>
<evidence type="ECO:0000256" key="4">
    <source>
        <dbReference type="ARBA" id="ARBA00022499"/>
    </source>
</evidence>
<dbReference type="OrthoDB" id="6159259at2759"/>
<evidence type="ECO:0000259" key="15">
    <source>
        <dbReference type="PROSITE" id="PS50102"/>
    </source>
</evidence>
<dbReference type="InterPro" id="IPR051738">
    <property type="entry name" value="SAF_Modulators"/>
</dbReference>
<evidence type="ECO:0000256" key="8">
    <source>
        <dbReference type="ARBA" id="ARBA00022990"/>
    </source>
</evidence>
<evidence type="ECO:0000313" key="17">
    <source>
        <dbReference type="Proteomes" id="UP000515158"/>
    </source>
</evidence>
<keyword evidence="3" id="KW-0678">Repressor</keyword>
<feature type="compositionally biased region" description="Basic and acidic residues" evidence="14">
    <location>
        <begin position="491"/>
        <end position="500"/>
    </location>
</feature>
<dbReference type="GO" id="GO:0050684">
    <property type="term" value="P:regulation of mRNA processing"/>
    <property type="evidence" value="ECO:0007669"/>
    <property type="project" value="TreeGrafter"/>
</dbReference>
<evidence type="ECO:0000259" key="16">
    <source>
        <dbReference type="PROSITE" id="PS50800"/>
    </source>
</evidence>
<dbReference type="PROSITE" id="PS50102">
    <property type="entry name" value="RRM"/>
    <property type="match status" value="1"/>
</dbReference>
<gene>
    <name evidence="18" type="primary">LOC117641266</name>
</gene>
<feature type="compositionally biased region" description="Polar residues" evidence="14">
    <location>
        <begin position="168"/>
        <end position="181"/>
    </location>
</feature>
<dbReference type="CDD" id="cd12679">
    <property type="entry name" value="RRM_SAFB1_SAFB2"/>
    <property type="match status" value="1"/>
</dbReference>
<feature type="domain" description="RRM" evidence="15">
    <location>
        <begin position="270"/>
        <end position="348"/>
    </location>
</feature>
<dbReference type="KEGG" id="tpal:117641266"/>
<feature type="compositionally biased region" description="Basic and acidic residues" evidence="14">
    <location>
        <begin position="137"/>
        <end position="149"/>
    </location>
</feature>
<feature type="compositionally biased region" description="Basic and acidic residues" evidence="14">
    <location>
        <begin position="199"/>
        <end position="237"/>
    </location>
</feature>
<sequence length="882" mass="100387">MASESEGRRLADLRVVDLKNELEKRNLDTKGVKNTLSDRLRKVLIEEGHDPEDYIFDIGGSDRKSAKRLSGSKDEEMDTSIAEDSNQEPEEESKNGEVEQDVAPVKSQSPEVTSDSNCNNDTKSDESKADSTVSNDQAKDPKPEIKTEVVEEDSEPGMPQEDGDKAQPESNGLDNEDSINLTIGEDEEKLLTEEEENSIQDKDSKDESSKRGDLKKKDGGSKVDNKDKNQDRKEESKSSGSSDLKSPKEDKDKSKKSSSSSSSGSSSSSRNLWVSGLSSSTRATDLKQVFSKYGKVVGAKVVTNARTPGARCYGYVTMGSSEDASKCIQHLHRTELHGRLISVERAKSDSTGPPKRSDLKSSSSSTEKKSDDKKRERTASSSADDKKEEPRKDLKKEGDVKEGDEKKTEGEAAEATDKVKDEKDIKEEGSDKNRQNRSRDASRERDRDKERRERERKDRDRRRSEGSSHSRPRSSPTGPSGRKADVLTFTHIREERERHRLREKERELREEERRRREESLRQREIERKQRDEAVRLEREREKLRREREAIERERAELLRLERDRQRLERERLEREKEELKLQQLRFEEARRVLKRPTEDRSRDYPDDRKRLATERDRYESSRFNDSRVQYESKVRETDKARKITDSANKHDSRSSDFKKDFSRSTASTSLTRRTHEDSRTLSRPTRDVPPPRAEMSSARRPSPSRPKDSRYERNSSSSFRRDDRRPEQDSRSKMDVRDPHPRDRYSDRSKGDSVRDGGRYTDRAGDSWHSSSSSGPTASKPFNSMSVGLGVRDLSSGVWERKETTGWSRPLDSGSSDRWVGSSSALGVGSRPMTSGPLYGSAQSVTPAALTALQLGIANSNSYSSDRFDAYKAPLGSMRKYT</sequence>
<feature type="region of interest" description="Disordered" evidence="14">
    <location>
        <begin position="46"/>
        <end position="274"/>
    </location>
</feature>
<dbReference type="InterPro" id="IPR035979">
    <property type="entry name" value="RBD_domain_sf"/>
</dbReference>
<dbReference type="GO" id="GO:0003723">
    <property type="term" value="F:RNA binding"/>
    <property type="evidence" value="ECO:0007669"/>
    <property type="project" value="UniProtKB-UniRule"/>
</dbReference>
<dbReference type="PANTHER" id="PTHR15683">
    <property type="entry name" value="SCAFFOLD ATTACHMENT FACTOR B-RELATED"/>
    <property type="match status" value="1"/>
</dbReference>
<dbReference type="InParanoid" id="A0A6P8ZIW7"/>
<keyword evidence="4" id="KW-1017">Isopeptide bond</keyword>
<dbReference type="Gene3D" id="3.30.70.330">
    <property type="match status" value="1"/>
</dbReference>
<feature type="compositionally biased region" description="Polar residues" evidence="14">
    <location>
        <begin position="775"/>
        <end position="786"/>
    </location>
</feature>
<evidence type="ECO:0000256" key="14">
    <source>
        <dbReference type="SAM" id="MobiDB-lite"/>
    </source>
</evidence>
<feature type="compositionally biased region" description="Low complexity" evidence="14">
    <location>
        <begin position="469"/>
        <end position="481"/>
    </location>
</feature>
<dbReference type="InterPro" id="IPR036361">
    <property type="entry name" value="SAP_dom_sf"/>
</dbReference>
<keyword evidence="8" id="KW-0007">Acetylation</keyword>
<feature type="compositionally biased region" description="Basic and acidic residues" evidence="14">
    <location>
        <begin position="366"/>
        <end position="468"/>
    </location>
</feature>
<keyword evidence="10" id="KW-0238">DNA-binding</keyword>
<evidence type="ECO:0000256" key="12">
    <source>
        <dbReference type="ARBA" id="ARBA00023242"/>
    </source>
</evidence>
<feature type="compositionally biased region" description="Polar residues" evidence="14">
    <location>
        <begin position="106"/>
        <end position="121"/>
    </location>
</feature>
<feature type="compositionally biased region" description="Basic and acidic residues" evidence="14">
    <location>
        <begin position="673"/>
        <end position="686"/>
    </location>
</feature>
<keyword evidence="9" id="KW-0805">Transcription regulation</keyword>
<feature type="compositionally biased region" description="Basic and acidic residues" evidence="14">
    <location>
        <begin position="590"/>
        <end position="662"/>
    </location>
</feature>
<evidence type="ECO:0000313" key="18">
    <source>
        <dbReference type="RefSeq" id="XP_034234324.1"/>
    </source>
</evidence>
<accession>A0A6P8ZIW7</accession>
<feature type="domain" description="SAP" evidence="16">
    <location>
        <begin position="10"/>
        <end position="44"/>
    </location>
</feature>
<evidence type="ECO:0000256" key="6">
    <source>
        <dbReference type="ARBA" id="ARBA00022843"/>
    </source>
</evidence>
<dbReference type="SUPFAM" id="SSF54928">
    <property type="entry name" value="RNA-binding domain, RBD"/>
    <property type="match status" value="1"/>
</dbReference>
<evidence type="ECO:0000256" key="10">
    <source>
        <dbReference type="ARBA" id="ARBA00023125"/>
    </source>
</evidence>
<dbReference type="GO" id="GO:0043565">
    <property type="term" value="F:sequence-specific DNA binding"/>
    <property type="evidence" value="ECO:0007669"/>
    <property type="project" value="TreeGrafter"/>
</dbReference>